<evidence type="ECO:0000259" key="2">
    <source>
        <dbReference type="Pfam" id="PF03372"/>
    </source>
</evidence>
<evidence type="ECO:0000313" key="3">
    <source>
        <dbReference type="EMBL" id="ORY91674.1"/>
    </source>
</evidence>
<feature type="domain" description="Endonuclease/exonuclease/phosphatase" evidence="2">
    <location>
        <begin position="16"/>
        <end position="303"/>
    </location>
</feature>
<proteinExistence type="predicted"/>
<dbReference type="EMBL" id="MCGR01000002">
    <property type="protein sequence ID" value="ORY91674.1"/>
    <property type="molecule type" value="Genomic_DNA"/>
</dbReference>
<feature type="region of interest" description="Disordered" evidence="1">
    <location>
        <begin position="21"/>
        <end position="44"/>
    </location>
</feature>
<dbReference type="GO" id="GO:0000175">
    <property type="term" value="F:3'-5'-RNA exonuclease activity"/>
    <property type="evidence" value="ECO:0007669"/>
    <property type="project" value="TreeGrafter"/>
</dbReference>
<dbReference type="InterPro" id="IPR050410">
    <property type="entry name" value="CCR4/nocturin_mRNA_transcr"/>
</dbReference>
<sequence>MPHSPPSSFTSLRVGSFNVRYDGRASEPIPLPPTRPPRSDNKRFGEKPWAERRWLVADSILWSELDVVGLQEVLHNQMEDLQQLLGEKWGWVGVGRDDGRQAGEYAPIFYRKDRFKINWVDYFWLSTTPSVPGSKDWDAGQTRIVTVAHFSPLASESEGFYTLCTHWDDRGLLSRTKAAEIILDYVSKLGAEGKLVVLLGDLNSPAEEDGYRTLTQWKYTGGKEQSGATSIADPPSSLNRPFGDLNTFTGFDERQSDAKIIDFVLFLNNGAVSEGLSGGKPWTVSRYGVVPNLFDEGGLASDHRLVVAEFGRA</sequence>
<reference evidence="3 4" key="1">
    <citation type="submission" date="2016-07" db="EMBL/GenBank/DDBJ databases">
        <title>Pervasive Adenine N6-methylation of Active Genes in Fungi.</title>
        <authorList>
            <consortium name="DOE Joint Genome Institute"/>
            <person name="Mondo S.J."/>
            <person name="Dannebaum R.O."/>
            <person name="Kuo R.C."/>
            <person name="Labutti K."/>
            <person name="Haridas S."/>
            <person name="Kuo A."/>
            <person name="Salamov A."/>
            <person name="Ahrendt S.R."/>
            <person name="Lipzen A."/>
            <person name="Sullivan W."/>
            <person name="Andreopoulos W.B."/>
            <person name="Clum A."/>
            <person name="Lindquist E."/>
            <person name="Daum C."/>
            <person name="Ramamoorthy G.K."/>
            <person name="Gryganskyi A."/>
            <person name="Culley D."/>
            <person name="Magnuson J.K."/>
            <person name="James T.Y."/>
            <person name="O'Malley M.A."/>
            <person name="Stajich J.E."/>
            <person name="Spatafora J.W."/>
            <person name="Visel A."/>
            <person name="Grigoriev I.V."/>
        </authorList>
    </citation>
    <scope>NUCLEOTIDE SEQUENCE [LARGE SCALE GENOMIC DNA]</scope>
    <source>
        <strain evidence="3 4">62-1032</strain>
    </source>
</reference>
<dbReference type="InterPro" id="IPR005135">
    <property type="entry name" value="Endo/exonuclease/phosphatase"/>
</dbReference>
<dbReference type="AlphaFoldDB" id="A0A1Y2G2S8"/>
<dbReference type="STRING" id="106004.A0A1Y2G2S8"/>
<keyword evidence="3" id="KW-0540">Nuclease</keyword>
<keyword evidence="4" id="KW-1185">Reference proteome</keyword>
<evidence type="ECO:0000313" key="4">
    <source>
        <dbReference type="Proteomes" id="UP000193467"/>
    </source>
</evidence>
<dbReference type="SUPFAM" id="SSF56219">
    <property type="entry name" value="DNase I-like"/>
    <property type="match status" value="1"/>
</dbReference>
<dbReference type="InParanoid" id="A0A1Y2G2S8"/>
<name>A0A1Y2G2S8_9BASI</name>
<dbReference type="CDD" id="cd09083">
    <property type="entry name" value="EEP-1"/>
    <property type="match status" value="1"/>
</dbReference>
<dbReference type="Pfam" id="PF03372">
    <property type="entry name" value="Exo_endo_phos"/>
    <property type="match status" value="1"/>
</dbReference>
<comment type="caution">
    <text evidence="3">The sequence shown here is derived from an EMBL/GenBank/DDBJ whole genome shotgun (WGS) entry which is preliminary data.</text>
</comment>
<dbReference type="PANTHER" id="PTHR12121">
    <property type="entry name" value="CARBON CATABOLITE REPRESSOR PROTEIN 4"/>
    <property type="match status" value="1"/>
</dbReference>
<dbReference type="Proteomes" id="UP000193467">
    <property type="component" value="Unassembled WGS sequence"/>
</dbReference>
<evidence type="ECO:0000256" key="1">
    <source>
        <dbReference type="SAM" id="MobiDB-lite"/>
    </source>
</evidence>
<dbReference type="InterPro" id="IPR036691">
    <property type="entry name" value="Endo/exonu/phosph_ase_sf"/>
</dbReference>
<gene>
    <name evidence="3" type="ORF">BCR35DRAFT_260643</name>
</gene>
<dbReference type="PANTHER" id="PTHR12121:SF36">
    <property type="entry name" value="ENDONUCLEASE_EXONUCLEASE_PHOSPHATASE DOMAIN-CONTAINING PROTEIN"/>
    <property type="match status" value="1"/>
</dbReference>
<dbReference type="GO" id="GO:0004519">
    <property type="term" value="F:endonuclease activity"/>
    <property type="evidence" value="ECO:0007669"/>
    <property type="project" value="UniProtKB-KW"/>
</dbReference>
<protein>
    <submittedName>
        <fullName evidence="3">Endonuclease/exonuclease/phosphatase</fullName>
    </submittedName>
</protein>
<keyword evidence="3" id="KW-0378">Hydrolase</keyword>
<keyword evidence="3" id="KW-0255">Endonuclease</keyword>
<dbReference type="OrthoDB" id="276515at2759"/>
<accession>A0A1Y2G2S8</accession>
<organism evidence="3 4">
    <name type="scientific">Leucosporidium creatinivorum</name>
    <dbReference type="NCBI Taxonomy" id="106004"/>
    <lineage>
        <taxon>Eukaryota</taxon>
        <taxon>Fungi</taxon>
        <taxon>Dikarya</taxon>
        <taxon>Basidiomycota</taxon>
        <taxon>Pucciniomycotina</taxon>
        <taxon>Microbotryomycetes</taxon>
        <taxon>Leucosporidiales</taxon>
        <taxon>Leucosporidium</taxon>
    </lineage>
</organism>
<dbReference type="Gene3D" id="3.60.10.10">
    <property type="entry name" value="Endonuclease/exonuclease/phosphatase"/>
    <property type="match status" value="1"/>
</dbReference>
<keyword evidence="3" id="KW-0269">Exonuclease</keyword>